<feature type="domain" description="Thioredoxin" evidence="1">
    <location>
        <begin position="1"/>
        <end position="160"/>
    </location>
</feature>
<gene>
    <name evidence="2" type="ORF">SO694_00088023</name>
</gene>
<dbReference type="Pfam" id="PF13905">
    <property type="entry name" value="Thioredoxin_8"/>
    <property type="match status" value="2"/>
</dbReference>
<evidence type="ECO:0000313" key="3">
    <source>
        <dbReference type="Proteomes" id="UP001363151"/>
    </source>
</evidence>
<dbReference type="Gene3D" id="3.40.30.10">
    <property type="entry name" value="Glutaredoxin"/>
    <property type="match status" value="2"/>
</dbReference>
<proteinExistence type="predicted"/>
<evidence type="ECO:0000259" key="1">
    <source>
        <dbReference type="PROSITE" id="PS51352"/>
    </source>
</evidence>
<comment type="caution">
    <text evidence="2">The sequence shown here is derived from an EMBL/GenBank/DDBJ whole genome shotgun (WGS) entry which is preliminary data.</text>
</comment>
<dbReference type="PROSITE" id="PS51352">
    <property type="entry name" value="THIOREDOXIN_2"/>
    <property type="match status" value="1"/>
</dbReference>
<dbReference type="InterPro" id="IPR013766">
    <property type="entry name" value="Thioredoxin_domain"/>
</dbReference>
<dbReference type="CDD" id="cd02964">
    <property type="entry name" value="TryX_like_family"/>
    <property type="match status" value="2"/>
</dbReference>
<dbReference type="InterPro" id="IPR012336">
    <property type="entry name" value="Thioredoxin-like_fold"/>
</dbReference>
<name>A0ABR1G317_AURAN</name>
<organism evidence="2 3">
    <name type="scientific">Aureococcus anophagefferens</name>
    <name type="common">Harmful bloom alga</name>
    <dbReference type="NCBI Taxonomy" id="44056"/>
    <lineage>
        <taxon>Eukaryota</taxon>
        <taxon>Sar</taxon>
        <taxon>Stramenopiles</taxon>
        <taxon>Ochrophyta</taxon>
        <taxon>Pelagophyceae</taxon>
        <taxon>Pelagomonadales</taxon>
        <taxon>Pelagomonadaceae</taxon>
        <taxon>Aureococcus</taxon>
    </lineage>
</organism>
<dbReference type="Proteomes" id="UP001363151">
    <property type="component" value="Unassembled WGS sequence"/>
</dbReference>
<dbReference type="SUPFAM" id="SSF52833">
    <property type="entry name" value="Thioredoxin-like"/>
    <property type="match status" value="2"/>
</dbReference>
<dbReference type="PROSITE" id="PS00194">
    <property type="entry name" value="THIOREDOXIN_1"/>
    <property type="match status" value="1"/>
</dbReference>
<evidence type="ECO:0000313" key="2">
    <source>
        <dbReference type="EMBL" id="KAK7247716.1"/>
    </source>
</evidence>
<protein>
    <submittedName>
        <fullName evidence="2">Thioredoxin</fullName>
    </submittedName>
</protein>
<dbReference type="InterPro" id="IPR017937">
    <property type="entry name" value="Thioredoxin_CS"/>
</dbReference>
<dbReference type="EMBL" id="JBBJCI010000128">
    <property type="protein sequence ID" value="KAK7247716.1"/>
    <property type="molecule type" value="Genomic_DNA"/>
</dbReference>
<accession>A0ABR1G317</accession>
<reference evidence="2 3" key="1">
    <citation type="submission" date="2024-03" db="EMBL/GenBank/DDBJ databases">
        <title>Aureococcus anophagefferens CCMP1851 and Kratosvirus quantuckense: Draft genome of a second virus-susceptible host strain in the model system.</title>
        <authorList>
            <person name="Chase E."/>
            <person name="Truchon A.R."/>
            <person name="Schepens W."/>
            <person name="Wilhelm S.W."/>
        </authorList>
    </citation>
    <scope>NUCLEOTIDE SEQUENCE [LARGE SCALE GENOMIC DNA]</scope>
    <source>
        <strain evidence="2 3">CCMP1851</strain>
    </source>
</reference>
<keyword evidence="3" id="KW-1185">Reference proteome</keyword>
<sequence>MASFFDFASWFGPELRSGADTKPTSQVLGGKAVVGLYFSAHWCPPCRGFTPKLAALYEALVAAGESFEVVFVSSDRDDAQFDEYYGAHPWAAVPFANRDAKAALSRKFKVQGIPTFVLVDGETGELITADGRDVVLEDPSGAGFPWRPPSLRDALDALPPLEGKGPGGPGPTFGSLPGPVLLYFSAHWCPPCRQFTPQLVAFFSRLKAAHPAASLVFVSSDKSEHEFAEYFADMGDEWLALPFAARGAKDRLSQLFGVRGIPSLALVSAPAPGGDRAIVARDGRTCVLEDRVADFPASWAPAPWGDLAKTVEVKGHDVNSCRSLVVFAEAMADPSAAIGALKALAAKHAAVDPPELLFFFAELPEGPVDKVRELCGIAGLQGRAETADLVLLDIPDDGGFYLREKVASVDVAALEAFLASPGDRKQLEAG</sequence>
<dbReference type="PANTHER" id="PTHR46472">
    <property type="entry name" value="NUCLEOREDOXIN"/>
    <property type="match status" value="1"/>
</dbReference>
<dbReference type="PANTHER" id="PTHR46472:SF1">
    <property type="entry name" value="NUCLEOREDOXIN"/>
    <property type="match status" value="1"/>
</dbReference>
<dbReference type="InterPro" id="IPR036249">
    <property type="entry name" value="Thioredoxin-like_sf"/>
</dbReference>